<dbReference type="Gene3D" id="3.80.10.10">
    <property type="entry name" value="Ribonuclease Inhibitor"/>
    <property type="match status" value="2"/>
</dbReference>
<dbReference type="Proteomes" id="UP000428333">
    <property type="component" value="Linkage Group LG03"/>
</dbReference>
<feature type="domain" description="Disease resistance R13L4/SHOC-2-like LRR" evidence="3">
    <location>
        <begin position="140"/>
        <end position="223"/>
    </location>
</feature>
<evidence type="ECO:0000256" key="2">
    <source>
        <dbReference type="ARBA" id="ARBA00022737"/>
    </source>
</evidence>
<dbReference type="InterPro" id="IPR003591">
    <property type="entry name" value="Leu-rich_rpt_typical-subtyp"/>
</dbReference>
<dbReference type="SMART" id="SM00369">
    <property type="entry name" value="LRR_TYP"/>
    <property type="match status" value="6"/>
</dbReference>
<comment type="caution">
    <text evidence="4">The sequence shown here is derived from an EMBL/GenBank/DDBJ whole genome shotgun (WGS) entry which is preliminary data.</text>
</comment>
<reference evidence="4 5" key="1">
    <citation type="journal article" date="2019" name="Genome Biol. Evol.">
        <title>The Rhododendron genome and chromosomal organization provide insight into shared whole-genome duplications across the heath family (Ericaceae).</title>
        <authorList>
            <person name="Soza V.L."/>
            <person name="Lindsley D."/>
            <person name="Waalkes A."/>
            <person name="Ramage E."/>
            <person name="Patwardhan R.P."/>
            <person name="Burton J.N."/>
            <person name="Adey A."/>
            <person name="Kumar A."/>
            <person name="Qiu R."/>
            <person name="Shendure J."/>
            <person name="Hall B."/>
        </authorList>
    </citation>
    <scope>NUCLEOTIDE SEQUENCE [LARGE SCALE GENOMIC DNA]</scope>
    <source>
        <strain evidence="4">RSF 1966-606</strain>
    </source>
</reference>
<dbReference type="SMART" id="SM00364">
    <property type="entry name" value="LRR_BAC"/>
    <property type="match status" value="5"/>
</dbReference>
<dbReference type="GO" id="GO:0006952">
    <property type="term" value="P:defense response"/>
    <property type="evidence" value="ECO:0007669"/>
    <property type="project" value="UniProtKB-ARBA"/>
</dbReference>
<accession>A0A6A4M8K0</accession>
<organism evidence="4 5">
    <name type="scientific">Rhododendron williamsianum</name>
    <dbReference type="NCBI Taxonomy" id="262921"/>
    <lineage>
        <taxon>Eukaryota</taxon>
        <taxon>Viridiplantae</taxon>
        <taxon>Streptophyta</taxon>
        <taxon>Embryophyta</taxon>
        <taxon>Tracheophyta</taxon>
        <taxon>Spermatophyta</taxon>
        <taxon>Magnoliopsida</taxon>
        <taxon>eudicotyledons</taxon>
        <taxon>Gunneridae</taxon>
        <taxon>Pentapetalae</taxon>
        <taxon>asterids</taxon>
        <taxon>Ericales</taxon>
        <taxon>Ericaceae</taxon>
        <taxon>Ericoideae</taxon>
        <taxon>Rhodoreae</taxon>
        <taxon>Rhododendron</taxon>
    </lineage>
</organism>
<sequence>MDRLWYCEHVLEVRRDGMILGKLKFLYLSHCHYLTRTPNFSGLYSLEELLLNDCKCLVEVDESIRCLNKLLVLDMKNCTKLRKLPSGIWMLKSLKHLDLSGCSKLGNLAVFKGPLCKLWCLFFSSGTLPPRGVDSIGFALTHVPASSCLKELNLKDCHLSYLPDEIGNLISLQTLDLARNNLNTLPDGICNLTCLKRLRLDDNNVSHLPSGIGRLTSLESLNLERNSLCTLPDTIGTLSCLKELFVGNNKLSHLPSEIGDLDSLKILKLQHNNGFRAFPESICKLIRLRGLSLYDCNLSHLPSGIGGLVSLGSLNIGKNNFCTIPDSISNHPRLETIDLDNCAKLRSLPKLPTRTSVSAERCPSLESLPLEMDQLGWKVDYSKSCKLAENNFLTSLLKQLPKSKGLSELQHVVSIVVPAGDEEVPIWFPYHGRGPNVSFVVPPSPSVEQKMLGWILRLLLSAPRQAPYQQPHYLCIEEVICNKIKKEGLLDVLFIFRVGPTDVDHVWLQYMPQGYEGLQLEGGDEVEIPIYANDALVKNWSIDLIYEADEIHKGTDTLYSADVYGYSSLINLKAIMLKGYLCQSMPTNFGILNDKLLL</sequence>
<dbReference type="SUPFAM" id="SSF52058">
    <property type="entry name" value="L domain-like"/>
    <property type="match status" value="1"/>
</dbReference>
<dbReference type="Pfam" id="PF23598">
    <property type="entry name" value="LRR_14"/>
    <property type="match status" value="1"/>
</dbReference>
<name>A0A6A4M8K0_9ERIC</name>
<dbReference type="PROSITE" id="PS51450">
    <property type="entry name" value="LRR"/>
    <property type="match status" value="1"/>
</dbReference>
<dbReference type="InterPro" id="IPR055414">
    <property type="entry name" value="LRR_R13L4/SHOC2-like"/>
</dbReference>
<keyword evidence="2" id="KW-0677">Repeat</keyword>
<protein>
    <recommendedName>
        <fullName evidence="3">Disease resistance R13L4/SHOC-2-like LRR domain-containing protein</fullName>
    </recommendedName>
</protein>
<evidence type="ECO:0000313" key="4">
    <source>
        <dbReference type="EMBL" id="KAE9462848.1"/>
    </source>
</evidence>
<dbReference type="OrthoDB" id="1733683at2759"/>
<keyword evidence="5" id="KW-1185">Reference proteome</keyword>
<gene>
    <name evidence="4" type="ORF">C3L33_05236</name>
</gene>
<dbReference type="InterPro" id="IPR050216">
    <property type="entry name" value="LRR_domain-containing"/>
</dbReference>
<dbReference type="AlphaFoldDB" id="A0A6A4M8K0"/>
<dbReference type="GO" id="GO:0005737">
    <property type="term" value="C:cytoplasm"/>
    <property type="evidence" value="ECO:0007669"/>
    <property type="project" value="TreeGrafter"/>
</dbReference>
<keyword evidence="1" id="KW-0433">Leucine-rich repeat</keyword>
<dbReference type="InterPro" id="IPR001611">
    <property type="entry name" value="Leu-rich_rpt"/>
</dbReference>
<feature type="non-terminal residue" evidence="4">
    <location>
        <position position="1"/>
    </location>
</feature>
<dbReference type="SUPFAM" id="SSF52047">
    <property type="entry name" value="RNI-like"/>
    <property type="match status" value="1"/>
</dbReference>
<evidence type="ECO:0000313" key="5">
    <source>
        <dbReference type="Proteomes" id="UP000428333"/>
    </source>
</evidence>
<dbReference type="InterPro" id="IPR032675">
    <property type="entry name" value="LRR_dom_sf"/>
</dbReference>
<evidence type="ECO:0000259" key="3">
    <source>
        <dbReference type="Pfam" id="PF23598"/>
    </source>
</evidence>
<dbReference type="PANTHER" id="PTHR48051:SF1">
    <property type="entry name" value="RAS SUPPRESSOR PROTEIN 1"/>
    <property type="match status" value="1"/>
</dbReference>
<dbReference type="GO" id="GO:0051707">
    <property type="term" value="P:response to other organism"/>
    <property type="evidence" value="ECO:0007669"/>
    <property type="project" value="UniProtKB-ARBA"/>
</dbReference>
<dbReference type="PANTHER" id="PTHR48051">
    <property type="match status" value="1"/>
</dbReference>
<proteinExistence type="predicted"/>
<dbReference type="EMBL" id="QEFC01000657">
    <property type="protein sequence ID" value="KAE9462848.1"/>
    <property type="molecule type" value="Genomic_DNA"/>
</dbReference>
<evidence type="ECO:0000256" key="1">
    <source>
        <dbReference type="ARBA" id="ARBA00022614"/>
    </source>
</evidence>